<dbReference type="AlphaFoldDB" id="A0A2N1UNL9"/>
<dbReference type="Pfam" id="PF18895">
    <property type="entry name" value="T4SS_pilin"/>
    <property type="match status" value="1"/>
</dbReference>
<feature type="transmembrane region" description="Helical" evidence="1">
    <location>
        <begin position="14"/>
        <end position="34"/>
    </location>
</feature>
<reference evidence="2 3" key="1">
    <citation type="journal article" date="2017" name="ISME J.">
        <title>Potential for microbial H2 and metal transformations associated with novel bacteria and archaea in deep terrestrial subsurface sediments.</title>
        <authorList>
            <person name="Hernsdorf A.W."/>
            <person name="Amano Y."/>
            <person name="Miyakawa K."/>
            <person name="Ise K."/>
            <person name="Suzuki Y."/>
            <person name="Anantharaman K."/>
            <person name="Probst A."/>
            <person name="Burstein D."/>
            <person name="Thomas B.C."/>
            <person name="Banfield J.F."/>
        </authorList>
    </citation>
    <scope>NUCLEOTIDE SEQUENCE [LARGE SCALE GENOMIC DNA]</scope>
    <source>
        <strain evidence="2">HGW-Kuenenbacteria-1</strain>
    </source>
</reference>
<organism evidence="2 3">
    <name type="scientific">Candidatus Kuenenbacteria bacterium HGW-Kuenenbacteria-1</name>
    <dbReference type="NCBI Taxonomy" id="2013812"/>
    <lineage>
        <taxon>Bacteria</taxon>
        <taxon>Candidatus Kueneniibacteriota</taxon>
    </lineage>
</organism>
<keyword evidence="1" id="KW-0472">Membrane</keyword>
<evidence type="ECO:0000313" key="2">
    <source>
        <dbReference type="EMBL" id="PKL72443.1"/>
    </source>
</evidence>
<dbReference type="EMBL" id="PGYQ01000005">
    <property type="protein sequence ID" value="PKL72443.1"/>
    <property type="molecule type" value="Genomic_DNA"/>
</dbReference>
<evidence type="ECO:0000313" key="3">
    <source>
        <dbReference type="Proteomes" id="UP000233414"/>
    </source>
</evidence>
<evidence type="ECO:0000256" key="1">
    <source>
        <dbReference type="SAM" id="Phobius"/>
    </source>
</evidence>
<sequence>MILNLINQKKVKKIVFLGLFFCFLVIPIITFIPVEKNNNLISIATVSAATGATAESSLDGLNKVVNGTELKTGTTDLKGLILSVVKVVLGFLGIVAVIMIIIGGFIWMTAGGNEEKSKKAKEFLVNAVIGLIIVLVAYTIISWVITTLQGNTVLNSVTPATTPAAK</sequence>
<comment type="caution">
    <text evidence="2">The sequence shown here is derived from an EMBL/GenBank/DDBJ whole genome shotgun (WGS) entry which is preliminary data.</text>
</comment>
<dbReference type="Proteomes" id="UP000233414">
    <property type="component" value="Unassembled WGS sequence"/>
</dbReference>
<dbReference type="InterPro" id="IPR043993">
    <property type="entry name" value="T4SS_pilin"/>
</dbReference>
<keyword evidence="1" id="KW-0812">Transmembrane</keyword>
<proteinExistence type="predicted"/>
<protein>
    <submittedName>
        <fullName evidence="2">Uncharacterized protein</fullName>
    </submittedName>
</protein>
<feature type="transmembrane region" description="Helical" evidence="1">
    <location>
        <begin position="123"/>
        <end position="145"/>
    </location>
</feature>
<keyword evidence="1" id="KW-1133">Transmembrane helix</keyword>
<gene>
    <name evidence="2" type="ORF">CVV26_01600</name>
</gene>
<name>A0A2N1UNL9_9BACT</name>
<dbReference type="NCBIfam" id="NF045849">
    <property type="entry name" value="ICE_MMCAP2_0565"/>
    <property type="match status" value="1"/>
</dbReference>
<accession>A0A2N1UNL9</accession>
<feature type="transmembrane region" description="Helical" evidence="1">
    <location>
        <begin position="87"/>
        <end position="111"/>
    </location>
</feature>